<organism evidence="1 2">
    <name type="scientific">Micromonospora humida</name>
    <dbReference type="NCBI Taxonomy" id="2809018"/>
    <lineage>
        <taxon>Bacteria</taxon>
        <taxon>Bacillati</taxon>
        <taxon>Actinomycetota</taxon>
        <taxon>Actinomycetes</taxon>
        <taxon>Micromonosporales</taxon>
        <taxon>Micromonosporaceae</taxon>
        <taxon>Micromonospora</taxon>
    </lineage>
</organism>
<dbReference type="Proteomes" id="UP001518872">
    <property type="component" value="Unassembled WGS sequence"/>
</dbReference>
<evidence type="ECO:0000313" key="1">
    <source>
        <dbReference type="EMBL" id="MBM7077276.1"/>
    </source>
</evidence>
<reference evidence="1 2" key="1">
    <citation type="submission" date="2021-02" db="EMBL/GenBank/DDBJ databases">
        <authorList>
            <person name="Ra J.-S."/>
        </authorList>
    </citation>
    <scope>NUCLEOTIDE SEQUENCE [LARGE SCALE GENOMIC DNA]</scope>
    <source>
        <strain evidence="1 2">MMS20-R1-14</strain>
    </source>
</reference>
<accession>A0ABS2ITH2</accession>
<proteinExistence type="predicted"/>
<name>A0ABS2ITH2_9ACTN</name>
<dbReference type="RefSeq" id="WP_204925246.1">
    <property type="nucleotide sequence ID" value="NZ_JAFEUC010000005.1"/>
</dbReference>
<protein>
    <submittedName>
        <fullName evidence="1">Uncharacterized protein</fullName>
    </submittedName>
</protein>
<evidence type="ECO:0000313" key="2">
    <source>
        <dbReference type="Proteomes" id="UP001518872"/>
    </source>
</evidence>
<sequence>MQTNEDCWPYLTPLREGWRWISGTRATVRRAIGIENALTAADPVEAVLRVLGTMAEMSRALDTETVLLVTEAHYRGATWAAMARHLGGSRQRVHQRYQRYVHSPLTKQILTNDLRAANANSRRVIRPVR</sequence>
<comment type="caution">
    <text evidence="1">The sequence shown here is derived from an EMBL/GenBank/DDBJ whole genome shotgun (WGS) entry which is preliminary data.</text>
</comment>
<gene>
    <name evidence="1" type="ORF">JQX11_13110</name>
</gene>
<keyword evidence="2" id="KW-1185">Reference proteome</keyword>
<dbReference type="EMBL" id="JAFEUC010000005">
    <property type="protein sequence ID" value="MBM7077276.1"/>
    <property type="molecule type" value="Genomic_DNA"/>
</dbReference>